<name>A0A2W5L360_SPHMC</name>
<dbReference type="GO" id="GO:0019677">
    <property type="term" value="P:NAD+ catabolic process"/>
    <property type="evidence" value="ECO:0007669"/>
    <property type="project" value="TreeGrafter"/>
</dbReference>
<keyword evidence="8" id="KW-0520">NAD</keyword>
<dbReference type="PROSITE" id="PS00893">
    <property type="entry name" value="NUDIX_BOX"/>
    <property type="match status" value="1"/>
</dbReference>
<evidence type="ECO:0000256" key="7">
    <source>
        <dbReference type="ARBA" id="ARBA00022842"/>
    </source>
</evidence>
<dbReference type="InterPro" id="IPR050241">
    <property type="entry name" value="NAD-cap_RNA_hydrolase_NudC"/>
</dbReference>
<dbReference type="GO" id="GO:0046872">
    <property type="term" value="F:metal ion binding"/>
    <property type="evidence" value="ECO:0007669"/>
    <property type="project" value="UniProtKB-KW"/>
</dbReference>
<dbReference type="GO" id="GO:0006742">
    <property type="term" value="P:NADP+ catabolic process"/>
    <property type="evidence" value="ECO:0007669"/>
    <property type="project" value="TreeGrafter"/>
</dbReference>
<evidence type="ECO:0000256" key="1">
    <source>
        <dbReference type="ARBA" id="ARBA00001946"/>
    </source>
</evidence>
<evidence type="ECO:0000313" key="13">
    <source>
        <dbReference type="Proteomes" id="UP000248597"/>
    </source>
</evidence>
<evidence type="ECO:0000256" key="5">
    <source>
        <dbReference type="ARBA" id="ARBA00022723"/>
    </source>
</evidence>
<comment type="caution">
    <text evidence="12">The sequence shown here is derived from an EMBL/GenBank/DDBJ whole genome shotgun (WGS) entry which is preliminary data.</text>
</comment>
<dbReference type="EMBL" id="QFPJ01000005">
    <property type="protein sequence ID" value="PZQ23762.1"/>
    <property type="molecule type" value="Genomic_DNA"/>
</dbReference>
<evidence type="ECO:0000256" key="6">
    <source>
        <dbReference type="ARBA" id="ARBA00022801"/>
    </source>
</evidence>
<evidence type="ECO:0000256" key="2">
    <source>
        <dbReference type="ARBA" id="ARBA00001947"/>
    </source>
</evidence>
<keyword evidence="6 10" id="KW-0378">Hydrolase</keyword>
<reference evidence="12 13" key="1">
    <citation type="submission" date="2017-08" db="EMBL/GenBank/DDBJ databases">
        <title>Infants hospitalized years apart are colonized by the same room-sourced microbial strains.</title>
        <authorList>
            <person name="Brooks B."/>
            <person name="Olm M.R."/>
            <person name="Firek B.A."/>
            <person name="Baker R."/>
            <person name="Thomas B.C."/>
            <person name="Morowitz M.J."/>
            <person name="Banfield J.F."/>
        </authorList>
    </citation>
    <scope>NUCLEOTIDE SEQUENCE [LARGE SCALE GENOMIC DNA]</scope>
    <source>
        <strain evidence="12">S2_005_003_R2_47</strain>
    </source>
</reference>
<dbReference type="InterPro" id="IPR015376">
    <property type="entry name" value="Znr_NADH_PPase"/>
</dbReference>
<dbReference type="GO" id="GO:0005829">
    <property type="term" value="C:cytosol"/>
    <property type="evidence" value="ECO:0007669"/>
    <property type="project" value="TreeGrafter"/>
</dbReference>
<evidence type="ECO:0000259" key="11">
    <source>
        <dbReference type="PROSITE" id="PS51462"/>
    </source>
</evidence>
<dbReference type="InterPro" id="IPR020084">
    <property type="entry name" value="NUDIX_hydrolase_CS"/>
</dbReference>
<keyword evidence="7" id="KW-0460">Magnesium</keyword>
<evidence type="ECO:0000313" key="12">
    <source>
        <dbReference type="EMBL" id="PZQ23762.1"/>
    </source>
</evidence>
<dbReference type="PROSITE" id="PS51462">
    <property type="entry name" value="NUDIX"/>
    <property type="match status" value="1"/>
</dbReference>
<dbReference type="SUPFAM" id="SSF55811">
    <property type="entry name" value="Nudix"/>
    <property type="match status" value="1"/>
</dbReference>
<dbReference type="Proteomes" id="UP000248597">
    <property type="component" value="Unassembled WGS sequence"/>
</dbReference>
<gene>
    <name evidence="12" type="ORF">DI569_03335</name>
</gene>
<comment type="catalytic activity">
    <reaction evidence="9">
        <text>a 5'-end NAD(+)-phospho-ribonucleoside in mRNA + H2O = a 5'-end phospho-adenosine-phospho-ribonucleoside in mRNA + beta-nicotinamide D-ribonucleotide + 2 H(+)</text>
        <dbReference type="Rhea" id="RHEA:60876"/>
        <dbReference type="Rhea" id="RHEA-COMP:15698"/>
        <dbReference type="Rhea" id="RHEA-COMP:15719"/>
        <dbReference type="ChEBI" id="CHEBI:14649"/>
        <dbReference type="ChEBI" id="CHEBI:15377"/>
        <dbReference type="ChEBI" id="CHEBI:15378"/>
        <dbReference type="ChEBI" id="CHEBI:144029"/>
        <dbReference type="ChEBI" id="CHEBI:144051"/>
    </reaction>
    <physiologicalReaction direction="left-to-right" evidence="9">
        <dbReference type="Rhea" id="RHEA:60877"/>
    </physiologicalReaction>
</comment>
<dbReference type="EC" id="3.6.1.22" evidence="4"/>
<dbReference type="Pfam" id="PF00293">
    <property type="entry name" value="NUDIX"/>
    <property type="match status" value="1"/>
</dbReference>
<accession>A0A2W5L360</accession>
<sequence>MPGPLGFTGAWLDRADQLRVDPDAYAAATVDPRARCLALDGIDFVPGDGGGLRWELLDPADDRAPMLLGRDERDIPYFVREPHPAQRIDARSRTVMRLLPLLSSQDLALYGGARSLVDWHARHRFCAACGAPTILFRAGWGRRCETCRAEHFPRVDPVVIMLAEHDGQVLVGRQPGFPPAVFSALAGFVEPGESLEEAVARELFEEAGIRVADVTYVASQPWPFPSSLMIGCTATALDPALTLDETELEAAMWVGRADVRAALAGDMGAPFVVPPPLAIARHLLECWAALDD</sequence>
<dbReference type="InterPro" id="IPR000086">
    <property type="entry name" value="NUDIX_hydrolase_dom"/>
</dbReference>
<dbReference type="NCBIfam" id="NF001299">
    <property type="entry name" value="PRK00241.1"/>
    <property type="match status" value="1"/>
</dbReference>
<dbReference type="InterPro" id="IPR020476">
    <property type="entry name" value="Nudix_hydrolase"/>
</dbReference>
<proteinExistence type="inferred from homology"/>
<dbReference type="PANTHER" id="PTHR42904">
    <property type="entry name" value="NUDIX HYDROLASE, NUDC SUBFAMILY"/>
    <property type="match status" value="1"/>
</dbReference>
<evidence type="ECO:0000256" key="9">
    <source>
        <dbReference type="ARBA" id="ARBA00023679"/>
    </source>
</evidence>
<comment type="cofactor">
    <cofactor evidence="1">
        <name>Mg(2+)</name>
        <dbReference type="ChEBI" id="CHEBI:18420"/>
    </cofactor>
</comment>
<comment type="cofactor">
    <cofactor evidence="2">
        <name>Zn(2+)</name>
        <dbReference type="ChEBI" id="CHEBI:29105"/>
    </cofactor>
</comment>
<dbReference type="CDD" id="cd03429">
    <property type="entry name" value="NUDIX_NADH_pyrophosphatase_Nudt13"/>
    <property type="match status" value="1"/>
</dbReference>
<dbReference type="InterPro" id="IPR049734">
    <property type="entry name" value="NudC-like_C"/>
</dbReference>
<evidence type="ECO:0000256" key="10">
    <source>
        <dbReference type="RuleBase" id="RU003476"/>
    </source>
</evidence>
<keyword evidence="5" id="KW-0479">Metal-binding</keyword>
<dbReference type="PRINTS" id="PR00502">
    <property type="entry name" value="NUDIXFAMILY"/>
</dbReference>
<dbReference type="AlphaFoldDB" id="A0A2W5L360"/>
<dbReference type="Pfam" id="PF09297">
    <property type="entry name" value="Zn_ribbon_NUD"/>
    <property type="match status" value="1"/>
</dbReference>
<dbReference type="PANTHER" id="PTHR42904:SF6">
    <property type="entry name" value="NAD-CAPPED RNA HYDROLASE NUDT12"/>
    <property type="match status" value="1"/>
</dbReference>
<comment type="similarity">
    <text evidence="3">Belongs to the Nudix hydrolase family. NudC subfamily.</text>
</comment>
<feature type="domain" description="Nudix hydrolase" evidence="11">
    <location>
        <begin position="153"/>
        <end position="279"/>
    </location>
</feature>
<dbReference type="Gene3D" id="3.90.79.20">
    <property type="match status" value="1"/>
</dbReference>
<organism evidence="12 13">
    <name type="scientific">Sphingopyxis macrogoltabida</name>
    <name type="common">Sphingomonas macrogoltabidus</name>
    <dbReference type="NCBI Taxonomy" id="33050"/>
    <lineage>
        <taxon>Bacteria</taxon>
        <taxon>Pseudomonadati</taxon>
        <taxon>Pseudomonadota</taxon>
        <taxon>Alphaproteobacteria</taxon>
        <taxon>Sphingomonadales</taxon>
        <taxon>Sphingomonadaceae</taxon>
        <taxon>Sphingopyxis</taxon>
    </lineage>
</organism>
<evidence type="ECO:0000256" key="8">
    <source>
        <dbReference type="ARBA" id="ARBA00023027"/>
    </source>
</evidence>
<dbReference type="GO" id="GO:0035529">
    <property type="term" value="F:NADH pyrophosphatase activity"/>
    <property type="evidence" value="ECO:0007669"/>
    <property type="project" value="TreeGrafter"/>
</dbReference>
<dbReference type="Gene3D" id="3.90.79.10">
    <property type="entry name" value="Nucleoside Triphosphate Pyrophosphohydrolase"/>
    <property type="match status" value="1"/>
</dbReference>
<evidence type="ECO:0000256" key="4">
    <source>
        <dbReference type="ARBA" id="ARBA00012381"/>
    </source>
</evidence>
<evidence type="ECO:0000256" key="3">
    <source>
        <dbReference type="ARBA" id="ARBA00009595"/>
    </source>
</evidence>
<protein>
    <recommendedName>
        <fullName evidence="4">NAD(+) diphosphatase</fullName>
        <ecNumber evidence="4">3.6.1.22</ecNumber>
    </recommendedName>
</protein>
<dbReference type="InterPro" id="IPR015797">
    <property type="entry name" value="NUDIX_hydrolase-like_dom_sf"/>
</dbReference>